<organism evidence="3 4">
    <name type="scientific">Cristinia sonorae</name>
    <dbReference type="NCBI Taxonomy" id="1940300"/>
    <lineage>
        <taxon>Eukaryota</taxon>
        <taxon>Fungi</taxon>
        <taxon>Dikarya</taxon>
        <taxon>Basidiomycota</taxon>
        <taxon>Agaricomycotina</taxon>
        <taxon>Agaricomycetes</taxon>
        <taxon>Agaricomycetidae</taxon>
        <taxon>Agaricales</taxon>
        <taxon>Pleurotineae</taxon>
        <taxon>Stephanosporaceae</taxon>
        <taxon>Cristinia</taxon>
    </lineage>
</organism>
<dbReference type="PANTHER" id="PTHR21708">
    <property type="entry name" value="PROBABLE 2-DEHYDROPANTOATE 2-REDUCTASE"/>
    <property type="match status" value="1"/>
</dbReference>
<dbReference type="AlphaFoldDB" id="A0A8K0URP3"/>
<dbReference type="EMBL" id="JAEVFJ010000011">
    <property type="protein sequence ID" value="KAH8101748.1"/>
    <property type="molecule type" value="Genomic_DNA"/>
</dbReference>
<gene>
    <name evidence="3" type="ORF">BXZ70DRAFT_1006997</name>
</gene>
<dbReference type="InterPro" id="IPR051402">
    <property type="entry name" value="KPR-Related"/>
</dbReference>
<dbReference type="Pfam" id="PF08546">
    <property type="entry name" value="ApbA_C"/>
    <property type="match status" value="1"/>
</dbReference>
<accession>A0A8K0URP3</accession>
<proteinExistence type="predicted"/>
<evidence type="ECO:0000259" key="2">
    <source>
        <dbReference type="Pfam" id="PF08546"/>
    </source>
</evidence>
<protein>
    <recommendedName>
        <fullName evidence="5">6-phosphogluconate dehydrogenase C-terminal domain-like protein</fullName>
    </recommendedName>
</protein>
<dbReference type="InterPro" id="IPR013328">
    <property type="entry name" value="6PGD_dom2"/>
</dbReference>
<comment type="caution">
    <text evidence="3">The sequence shown here is derived from an EMBL/GenBank/DDBJ whole genome shotgun (WGS) entry which is preliminary data.</text>
</comment>
<feature type="domain" description="Ketopantoate reductase C-terminal" evidence="2">
    <location>
        <begin position="273"/>
        <end position="372"/>
    </location>
</feature>
<dbReference type="PANTHER" id="PTHR21708:SF43">
    <property type="entry name" value="KETOPANTOATE REDUCTASE C-TERMINAL DOMAIN-CONTAINING PROTEIN"/>
    <property type="match status" value="1"/>
</dbReference>
<name>A0A8K0URP3_9AGAR</name>
<evidence type="ECO:0000313" key="3">
    <source>
        <dbReference type="EMBL" id="KAH8101748.1"/>
    </source>
</evidence>
<keyword evidence="4" id="KW-1185">Reference proteome</keyword>
<dbReference type="Gene3D" id="3.40.50.720">
    <property type="entry name" value="NAD(P)-binding Rossmann-like Domain"/>
    <property type="match status" value="1"/>
</dbReference>
<dbReference type="GO" id="GO:0005737">
    <property type="term" value="C:cytoplasm"/>
    <property type="evidence" value="ECO:0007669"/>
    <property type="project" value="TreeGrafter"/>
</dbReference>
<evidence type="ECO:0008006" key="5">
    <source>
        <dbReference type="Google" id="ProtNLM"/>
    </source>
</evidence>
<feature type="domain" description="Ketopantoate reductase N-terminal" evidence="1">
    <location>
        <begin position="4"/>
        <end position="171"/>
    </location>
</feature>
<dbReference type="InterPro" id="IPR013752">
    <property type="entry name" value="KPA_reductase"/>
</dbReference>
<dbReference type="InterPro" id="IPR013332">
    <property type="entry name" value="KPR_N"/>
</dbReference>
<evidence type="ECO:0000313" key="4">
    <source>
        <dbReference type="Proteomes" id="UP000813824"/>
    </source>
</evidence>
<reference evidence="3" key="1">
    <citation type="journal article" date="2021" name="New Phytol.">
        <title>Evolutionary innovations through gain and loss of genes in the ectomycorrhizal Boletales.</title>
        <authorList>
            <person name="Wu G."/>
            <person name="Miyauchi S."/>
            <person name="Morin E."/>
            <person name="Kuo A."/>
            <person name="Drula E."/>
            <person name="Varga T."/>
            <person name="Kohler A."/>
            <person name="Feng B."/>
            <person name="Cao Y."/>
            <person name="Lipzen A."/>
            <person name="Daum C."/>
            <person name="Hundley H."/>
            <person name="Pangilinan J."/>
            <person name="Johnson J."/>
            <person name="Barry K."/>
            <person name="LaButti K."/>
            <person name="Ng V."/>
            <person name="Ahrendt S."/>
            <person name="Min B."/>
            <person name="Choi I.G."/>
            <person name="Park H."/>
            <person name="Plett J.M."/>
            <person name="Magnuson J."/>
            <person name="Spatafora J.W."/>
            <person name="Nagy L.G."/>
            <person name="Henrissat B."/>
            <person name="Grigoriev I.V."/>
            <person name="Yang Z.L."/>
            <person name="Xu J."/>
            <person name="Martin F.M."/>
        </authorList>
    </citation>
    <scope>NUCLEOTIDE SEQUENCE</scope>
    <source>
        <strain evidence="3">KKN 215</strain>
    </source>
</reference>
<dbReference type="SUPFAM" id="SSF48179">
    <property type="entry name" value="6-phosphogluconate dehydrogenase C-terminal domain-like"/>
    <property type="match status" value="1"/>
</dbReference>
<dbReference type="InterPro" id="IPR008927">
    <property type="entry name" value="6-PGluconate_DH-like_C_sf"/>
</dbReference>
<sequence>MEDILLIGYGGVGAMYSYILTKGGRARVTAVARSNYPAVKKHGVDIQSPKYGVVKGFRPHRICSSVAEAANTNNPYTHVIITTKSLPEVLPTSELVAPLLCPPYSTLFPQPTYVLVQNGLGVERDLYRGLKEFNSDVEPKMITCSLYLMMRQITPNAIKHSDLDTLSIGIYRPKPNVTTNTSHEQEILTAFASILRPGGTEVIIVPEIQRIKFTKNVWNSVMGPITVLTRMGASAIFVSPESSGSHQIKVIPVEAPPEGATSDVPAAFPAIQEYSIPLIYDAFKEVAAVGVKAYPPAPEDGVEGISPDIAETVMRKVVNLALKSDKDEKLSILVDAGLGRPMEVEVIVGEMVRMGRAMGISMPRLETLYAVMCILQSHLVYQHKLKVSS</sequence>
<dbReference type="Gene3D" id="1.10.1040.10">
    <property type="entry name" value="N-(1-d-carboxylethyl)-l-norvaline Dehydrogenase, domain 2"/>
    <property type="match status" value="1"/>
</dbReference>
<dbReference type="Pfam" id="PF02558">
    <property type="entry name" value="ApbA"/>
    <property type="match status" value="1"/>
</dbReference>
<dbReference type="Proteomes" id="UP000813824">
    <property type="component" value="Unassembled WGS sequence"/>
</dbReference>
<evidence type="ECO:0000259" key="1">
    <source>
        <dbReference type="Pfam" id="PF02558"/>
    </source>
</evidence>
<dbReference type="OrthoDB" id="3609at2759"/>